<dbReference type="InterPro" id="IPR001506">
    <property type="entry name" value="Peptidase_M12A"/>
</dbReference>
<dbReference type="GO" id="GO:0008270">
    <property type="term" value="F:zinc ion binding"/>
    <property type="evidence" value="ECO:0007669"/>
    <property type="project" value="UniProtKB-UniRule"/>
</dbReference>
<keyword evidence="5" id="KW-1185">Reference proteome</keyword>
<dbReference type="GO" id="GO:0006508">
    <property type="term" value="P:proteolysis"/>
    <property type="evidence" value="ECO:0007669"/>
    <property type="project" value="UniProtKB-KW"/>
</dbReference>
<accession>A0A8S3XCW4</accession>
<dbReference type="Pfam" id="PF01400">
    <property type="entry name" value="Astacin"/>
    <property type="match status" value="1"/>
</dbReference>
<comment type="cofactor">
    <cofactor evidence="1">
        <name>Zn(2+)</name>
        <dbReference type="ChEBI" id="CHEBI:29105"/>
    </cofactor>
    <text evidence="1">Binds 1 zinc ion per subunit.</text>
</comment>
<dbReference type="PANTHER" id="PTHR10127:SF814">
    <property type="entry name" value="MEPRIN A SUBUNIT BETA"/>
    <property type="match status" value="1"/>
</dbReference>
<evidence type="ECO:0000256" key="1">
    <source>
        <dbReference type="PROSITE-ProRule" id="PRU01211"/>
    </source>
</evidence>
<keyword evidence="2" id="KW-0732">Signal</keyword>
<evidence type="ECO:0000256" key="2">
    <source>
        <dbReference type="SAM" id="SignalP"/>
    </source>
</evidence>
<dbReference type="OrthoDB" id="291007at2759"/>
<comment type="caution">
    <text evidence="4">The sequence shown here is derived from an EMBL/GenBank/DDBJ whole genome shotgun (WGS) entry which is preliminary data.</text>
</comment>
<organism evidence="4 5">
    <name type="scientific">Parnassius apollo</name>
    <name type="common">Apollo butterfly</name>
    <name type="synonym">Papilio apollo</name>
    <dbReference type="NCBI Taxonomy" id="110799"/>
    <lineage>
        <taxon>Eukaryota</taxon>
        <taxon>Metazoa</taxon>
        <taxon>Ecdysozoa</taxon>
        <taxon>Arthropoda</taxon>
        <taxon>Hexapoda</taxon>
        <taxon>Insecta</taxon>
        <taxon>Pterygota</taxon>
        <taxon>Neoptera</taxon>
        <taxon>Endopterygota</taxon>
        <taxon>Lepidoptera</taxon>
        <taxon>Glossata</taxon>
        <taxon>Ditrysia</taxon>
        <taxon>Papilionoidea</taxon>
        <taxon>Papilionidae</taxon>
        <taxon>Parnassiinae</taxon>
        <taxon>Parnassini</taxon>
        <taxon>Parnassius</taxon>
        <taxon>Parnassius</taxon>
    </lineage>
</organism>
<evidence type="ECO:0000313" key="4">
    <source>
        <dbReference type="EMBL" id="CAG5018563.1"/>
    </source>
</evidence>
<keyword evidence="1" id="KW-0479">Metal-binding</keyword>
<name>A0A8S3XCW4_PARAO</name>
<dbReference type="Proteomes" id="UP000691718">
    <property type="component" value="Unassembled WGS sequence"/>
</dbReference>
<evidence type="ECO:0000313" key="5">
    <source>
        <dbReference type="Proteomes" id="UP000691718"/>
    </source>
</evidence>
<dbReference type="InterPro" id="IPR034035">
    <property type="entry name" value="Astacin-like_dom"/>
</dbReference>
<dbReference type="AlphaFoldDB" id="A0A8S3XCW4"/>
<dbReference type="EMBL" id="CAJQZP010001125">
    <property type="protein sequence ID" value="CAG5018563.1"/>
    <property type="molecule type" value="Genomic_DNA"/>
</dbReference>
<dbReference type="CDD" id="cd04280">
    <property type="entry name" value="ZnMc_astacin_like"/>
    <property type="match status" value="1"/>
</dbReference>
<feature type="binding site" evidence="1">
    <location>
        <position position="185"/>
    </location>
    <ligand>
        <name>Zn(2+)</name>
        <dbReference type="ChEBI" id="CHEBI:29105"/>
        <note>catalytic</note>
    </ligand>
</feature>
<reference evidence="4" key="1">
    <citation type="submission" date="2021-04" db="EMBL/GenBank/DDBJ databases">
        <authorList>
            <person name="Tunstrom K."/>
        </authorList>
    </citation>
    <scope>NUCLEOTIDE SEQUENCE</scope>
</reference>
<dbReference type="PANTHER" id="PTHR10127">
    <property type="entry name" value="DISCOIDIN, CUB, EGF, LAMININ , AND ZINC METALLOPROTEASE DOMAIN CONTAINING"/>
    <property type="match status" value="1"/>
</dbReference>
<dbReference type="InterPro" id="IPR006026">
    <property type="entry name" value="Peptidase_Metallo"/>
</dbReference>
<keyword evidence="1" id="KW-0378">Hydrolase</keyword>
<dbReference type="PROSITE" id="PS51864">
    <property type="entry name" value="ASTACIN"/>
    <property type="match status" value="1"/>
</dbReference>
<feature type="active site" evidence="1">
    <location>
        <position position="176"/>
    </location>
</feature>
<keyword evidence="1" id="KW-0645">Protease</keyword>
<feature type="binding site" evidence="1">
    <location>
        <position position="179"/>
    </location>
    <ligand>
        <name>Zn(2+)</name>
        <dbReference type="ChEBI" id="CHEBI:29105"/>
        <note>catalytic</note>
    </ligand>
</feature>
<keyword evidence="1" id="KW-0862">Zinc</keyword>
<dbReference type="GO" id="GO:0004222">
    <property type="term" value="F:metalloendopeptidase activity"/>
    <property type="evidence" value="ECO:0007669"/>
    <property type="project" value="UniProtKB-UniRule"/>
</dbReference>
<feature type="signal peptide" evidence="2">
    <location>
        <begin position="1"/>
        <end position="27"/>
    </location>
</feature>
<feature type="domain" description="Peptidase M12A" evidence="3">
    <location>
        <begin position="76"/>
        <end position="276"/>
    </location>
</feature>
<feature type="chain" id="PRO_5035806982" evidence="2">
    <location>
        <begin position="28"/>
        <end position="279"/>
    </location>
</feature>
<proteinExistence type="predicted"/>
<dbReference type="SMART" id="SM00235">
    <property type="entry name" value="ZnMc"/>
    <property type="match status" value="1"/>
</dbReference>
<feature type="binding site" evidence="1">
    <location>
        <position position="175"/>
    </location>
    <ligand>
        <name>Zn(2+)</name>
        <dbReference type="ChEBI" id="CHEBI:29105"/>
        <note>catalytic</note>
    </ligand>
</feature>
<comment type="caution">
    <text evidence="1">Lacks conserved residue(s) required for the propagation of feature annotation.</text>
</comment>
<protein>
    <submittedName>
        <fullName evidence="4">(apollo) hypothetical protein</fullName>
    </submittedName>
</protein>
<evidence type="ECO:0000259" key="3">
    <source>
        <dbReference type="PROSITE" id="PS51864"/>
    </source>
</evidence>
<keyword evidence="1" id="KW-0482">Metalloprotease</keyword>
<gene>
    <name evidence="4" type="ORF">PAPOLLO_LOCUS16899</name>
</gene>
<sequence>MAACISFLVFNMISVLIIQILITPSHAAPLLEELFFEMREESGSSLDFELGEYFEGDMILMSRQKQAVLAAEKNRNGLIDGVKRWPARTVVYQIEDNDFDEEQVKIIEAAMDDIANKSCIMFRPKEKDEHAVLIKGSADGCFSNVGYSSASEDDDEVDQVLNLSKGCFRHGTVVHEMLHTLGFYHMQSTYNRDDFVKIIWENIKTGKEHNFAKYTNNTVTDFGVAYDYNSVMHYPEKAFSKNGNKTIIPLQDDAKIGQRVGMSEGDIIKLKKMYCESEK</sequence>